<dbReference type="InterPro" id="IPR052723">
    <property type="entry name" value="Acyl-CoA_thioesterase_PaaI"/>
</dbReference>
<dbReference type="Proteomes" id="UP000008915">
    <property type="component" value="Chromosome"/>
</dbReference>
<sequence length="135" mass="14363">MSDFLALGRAVLAQQSFSVLLGTELLEFEPGRAVLALQVKDAFRQQHGFVHGGVISYLVDNALTFAGGSVLGENVLTVEFKVNYLRPARGERLIARATAESSGRRIAVCRCDVVSVEGGQEQRCAIGQGTIALAG</sequence>
<dbReference type="Gene3D" id="3.10.129.10">
    <property type="entry name" value="Hotdog Thioesterase"/>
    <property type="match status" value="1"/>
</dbReference>
<accession>E6SHJ6</accession>
<dbReference type="OrthoDB" id="337200at2"/>
<dbReference type="AlphaFoldDB" id="E6SHJ6"/>
<dbReference type="RefSeq" id="WP_013496092.1">
    <property type="nucleotide sequence ID" value="NC_014831.1"/>
</dbReference>
<proteinExistence type="predicted"/>
<dbReference type="PANTHER" id="PTHR42856">
    <property type="entry name" value="ACYL-COENZYME A THIOESTERASE PAAI"/>
    <property type="match status" value="1"/>
</dbReference>
<dbReference type="NCBIfam" id="TIGR00369">
    <property type="entry name" value="unchar_dom_1"/>
    <property type="match status" value="1"/>
</dbReference>
<dbReference type="EMBL" id="CP002344">
    <property type="protein sequence ID" value="ADU51791.1"/>
    <property type="molecule type" value="Genomic_DNA"/>
</dbReference>
<evidence type="ECO:0000313" key="4">
    <source>
        <dbReference type="Proteomes" id="UP000008915"/>
    </source>
</evidence>
<reference evidence="3 4" key="1">
    <citation type="journal article" date="2010" name="Stand. Genomic Sci.">
        <title>Complete genome sequence of Thermaerobacter marianensis type strain (7p75a).</title>
        <authorList>
            <person name="Han C."/>
            <person name="Gu W."/>
            <person name="Zhang X."/>
            <person name="Lapidus A."/>
            <person name="Nolan M."/>
            <person name="Copeland A."/>
            <person name="Lucas S."/>
            <person name="Del Rio T.G."/>
            <person name="Tice H."/>
            <person name="Cheng J.F."/>
            <person name="Tapia R."/>
            <person name="Goodwin L."/>
            <person name="Pitluck S."/>
            <person name="Pagani I."/>
            <person name="Ivanova N."/>
            <person name="Mavromatis K."/>
            <person name="Mikhailova N."/>
            <person name="Pati A."/>
            <person name="Chen A."/>
            <person name="Palaniappan K."/>
            <person name="Land M."/>
            <person name="Hauser L."/>
            <person name="Chang Y.J."/>
            <person name="Jeffries C.D."/>
            <person name="Schneider S."/>
            <person name="Rohde M."/>
            <person name="Goker M."/>
            <person name="Pukall R."/>
            <person name="Woyke T."/>
            <person name="Bristow J."/>
            <person name="Eisen J.A."/>
            <person name="Markowitz V."/>
            <person name="Hugenholtz P."/>
            <person name="Kyrpides N.C."/>
            <person name="Klenk H.P."/>
            <person name="Detter J.C."/>
        </authorList>
    </citation>
    <scope>NUCLEOTIDE SEQUENCE [LARGE SCALE GENOMIC DNA]</scope>
    <source>
        <strain evidence="4">ATCC 700841 / DSM 12885 / JCM 10246 / 7p75a</strain>
    </source>
</reference>
<dbReference type="SUPFAM" id="SSF54637">
    <property type="entry name" value="Thioesterase/thiol ester dehydrase-isomerase"/>
    <property type="match status" value="1"/>
</dbReference>
<keyword evidence="4" id="KW-1185">Reference proteome</keyword>
<organism evidence="3 4">
    <name type="scientific">Thermaerobacter marianensis (strain ATCC 700841 / DSM 12885 / JCM 10246 / 7p75a)</name>
    <dbReference type="NCBI Taxonomy" id="644966"/>
    <lineage>
        <taxon>Bacteria</taxon>
        <taxon>Bacillati</taxon>
        <taxon>Bacillota</taxon>
        <taxon>Clostridia</taxon>
        <taxon>Eubacteriales</taxon>
        <taxon>Clostridiales Family XVII. Incertae Sedis</taxon>
        <taxon>Thermaerobacter</taxon>
    </lineage>
</organism>
<dbReference type="InterPro" id="IPR029069">
    <property type="entry name" value="HotDog_dom_sf"/>
</dbReference>
<evidence type="ECO:0000259" key="2">
    <source>
        <dbReference type="Pfam" id="PF03061"/>
    </source>
</evidence>
<gene>
    <name evidence="3" type="ordered locus">Tmar_1682</name>
</gene>
<dbReference type="GO" id="GO:0016289">
    <property type="term" value="F:acyl-CoA hydrolase activity"/>
    <property type="evidence" value="ECO:0007669"/>
    <property type="project" value="TreeGrafter"/>
</dbReference>
<dbReference type="InterPro" id="IPR003736">
    <property type="entry name" value="PAAI_dom"/>
</dbReference>
<dbReference type="KEGG" id="tmr:Tmar_1682"/>
<dbReference type="CDD" id="cd03443">
    <property type="entry name" value="PaaI_thioesterase"/>
    <property type="match status" value="1"/>
</dbReference>
<reference evidence="4" key="2">
    <citation type="journal article" date="2010" name="Stand. Genomic Sci.">
        <title>Complete genome sequence of Thermaerobacter marianensis type strain (7p75aT).</title>
        <authorList>
            <person name="Han C."/>
            <person name="Gu W."/>
            <person name="Zhang X."/>
            <person name="Lapidus A."/>
            <person name="Nolan M."/>
            <person name="Copeland A."/>
            <person name="Lucas S."/>
            <person name="Glavina Del Rio T."/>
            <person name="Tice H."/>
            <person name="Cheng J."/>
            <person name="Tapia R."/>
            <person name="Goodwin L."/>
            <person name="Pitluck S."/>
            <person name="Pagani I."/>
            <person name="Ivanova N."/>
            <person name="Mavromatis K."/>
            <person name="Mikhailova N."/>
            <person name="Pati A."/>
            <person name="Chen A."/>
            <person name="Palaniappan K."/>
            <person name="Land M."/>
            <person name="Hauser L."/>
            <person name="Chang Y."/>
            <person name="Jeffries C."/>
            <person name="Schneider S."/>
            <person name="Rohde M."/>
            <person name="Goker M."/>
            <person name="Pukall R."/>
            <person name="Woyke T."/>
            <person name="Bristow J."/>
            <person name="Eisen J."/>
            <person name="Markowitz V."/>
            <person name="Hugenholtz P."/>
            <person name="Kyrpides N."/>
            <person name="Klenk H."/>
            <person name="Detter J."/>
        </authorList>
    </citation>
    <scope>NUCLEOTIDE SEQUENCE [LARGE SCALE GENOMIC DNA]</scope>
    <source>
        <strain evidence="4">ATCC 700841 / DSM 12885 / JCM 10246 / 7p75a</strain>
    </source>
</reference>
<protein>
    <submittedName>
        <fullName evidence="3">Thioesterase superfamily protein</fullName>
    </submittedName>
</protein>
<dbReference type="eggNOG" id="COG2050">
    <property type="taxonomic scope" value="Bacteria"/>
</dbReference>
<dbReference type="PANTHER" id="PTHR42856:SF1">
    <property type="entry name" value="ACYL-COENZYME A THIOESTERASE PAAI"/>
    <property type="match status" value="1"/>
</dbReference>
<keyword evidence="1" id="KW-0378">Hydrolase</keyword>
<name>E6SHJ6_THEM7</name>
<dbReference type="Pfam" id="PF03061">
    <property type="entry name" value="4HBT"/>
    <property type="match status" value="1"/>
</dbReference>
<dbReference type="HOGENOM" id="CLU_089876_5_0_9"/>
<dbReference type="STRING" id="644966.Tmar_1682"/>
<evidence type="ECO:0000256" key="1">
    <source>
        <dbReference type="ARBA" id="ARBA00022801"/>
    </source>
</evidence>
<feature type="domain" description="Thioesterase" evidence="2">
    <location>
        <begin position="47"/>
        <end position="120"/>
    </location>
</feature>
<dbReference type="InterPro" id="IPR006683">
    <property type="entry name" value="Thioestr_dom"/>
</dbReference>
<evidence type="ECO:0000313" key="3">
    <source>
        <dbReference type="EMBL" id="ADU51791.1"/>
    </source>
</evidence>